<organism evidence="1 2">
    <name type="scientific">Pseudonocardia hispaniensis</name>
    <dbReference type="NCBI Taxonomy" id="904933"/>
    <lineage>
        <taxon>Bacteria</taxon>
        <taxon>Bacillati</taxon>
        <taxon>Actinomycetota</taxon>
        <taxon>Actinomycetes</taxon>
        <taxon>Pseudonocardiales</taxon>
        <taxon>Pseudonocardiaceae</taxon>
        <taxon>Pseudonocardia</taxon>
    </lineage>
</organism>
<evidence type="ECO:0000313" key="2">
    <source>
        <dbReference type="Proteomes" id="UP001596302"/>
    </source>
</evidence>
<evidence type="ECO:0000313" key="1">
    <source>
        <dbReference type="EMBL" id="MFC5997105.1"/>
    </source>
</evidence>
<dbReference type="Proteomes" id="UP001596302">
    <property type="component" value="Unassembled WGS sequence"/>
</dbReference>
<proteinExistence type="predicted"/>
<gene>
    <name evidence="1" type="ORF">ACFQE5_23105</name>
</gene>
<accession>A0ABW1J9A6</accession>
<comment type="caution">
    <text evidence="1">The sequence shown here is derived from an EMBL/GenBank/DDBJ whole genome shotgun (WGS) entry which is preliminary data.</text>
</comment>
<dbReference type="EMBL" id="JBHSQW010000044">
    <property type="protein sequence ID" value="MFC5997105.1"/>
    <property type="molecule type" value="Genomic_DNA"/>
</dbReference>
<reference evidence="2" key="1">
    <citation type="journal article" date="2019" name="Int. J. Syst. Evol. Microbiol.">
        <title>The Global Catalogue of Microorganisms (GCM) 10K type strain sequencing project: providing services to taxonomists for standard genome sequencing and annotation.</title>
        <authorList>
            <consortium name="The Broad Institute Genomics Platform"/>
            <consortium name="The Broad Institute Genome Sequencing Center for Infectious Disease"/>
            <person name="Wu L."/>
            <person name="Ma J."/>
        </authorList>
    </citation>
    <scope>NUCLEOTIDE SEQUENCE [LARGE SCALE GENOMIC DNA]</scope>
    <source>
        <strain evidence="2">CCM 8391</strain>
    </source>
</reference>
<evidence type="ECO:0008006" key="3">
    <source>
        <dbReference type="Google" id="ProtNLM"/>
    </source>
</evidence>
<sequence length="286" mass="30389">MSAPIPADGLRLNGLDIRRHAYRPRDLSALLRVPAKRGADLVIPGEHGELHIPGKRYEAGVVALPLLVLGCDPDTGRVPAGSTARRELYKRMDELIAAIGDEQLLIERVRPDGAERELRGEVLDVLDPRTQPPGNLAEVTVVLKTADPFWSDTADRTGSLTVATGGSGQLTALDSATALMQDLLVEIGPSANPRLEQPASGIFVGWNGIIAADQTLQINTATWTVTGTGGLTVTPADYERLHYGGAGTRRWFALRPEPGGPTVQLTHTGGGTATATVTGRRKYTTA</sequence>
<protein>
    <recommendedName>
        <fullName evidence="3">Phage tail protein</fullName>
    </recommendedName>
</protein>
<name>A0ABW1J9A6_9PSEU</name>
<keyword evidence="2" id="KW-1185">Reference proteome</keyword>
<dbReference type="RefSeq" id="WP_379588032.1">
    <property type="nucleotide sequence ID" value="NZ_JBHSQW010000044.1"/>
</dbReference>